<proteinExistence type="predicted"/>
<dbReference type="OrthoDB" id="4146344at2"/>
<dbReference type="Gene3D" id="1.10.150.690">
    <property type="entry name" value="DUF2063"/>
    <property type="match status" value="1"/>
</dbReference>
<dbReference type="InterPro" id="IPR044922">
    <property type="entry name" value="DUF2063_N_sf"/>
</dbReference>
<dbReference type="AlphaFoldDB" id="A0A192A2Z0"/>
<sequence length="259" mass="27298">MRLPDWESHLISTLTTPPTGDDDARGVAVYRNTRLAILRNTLAGAYPVCRALVGDDCFDAIVRDTLAVQGSTSANLHRYGDALPEVIALSPLAGSVPYLADVARLEWRVHWAHYAPDAHTQALDAAALGALLAQPADTLRAGLVDGAWYVASPWPVVSIWRAHQPDAAIALSSIDLSTPEAAVVTVQDHRVVVLDLDPSTAVFLAACDATPSLQAALTQTLTAQADFDLTACLAGLYRAGLLALSTHPAPQGSILGDTP</sequence>
<dbReference type="RefSeq" id="WP_064807003.1">
    <property type="nucleotide sequence ID" value="NZ_CP016023.1"/>
</dbReference>
<keyword evidence="3" id="KW-1185">Reference proteome</keyword>
<dbReference type="STRING" id="190721.ACS15_4236"/>
<evidence type="ECO:0000313" key="3">
    <source>
        <dbReference type="Proteomes" id="UP000078572"/>
    </source>
</evidence>
<dbReference type="Pfam" id="PF09836">
    <property type="entry name" value="DUF2063"/>
    <property type="match status" value="1"/>
</dbReference>
<gene>
    <name evidence="2" type="ORF">A9Y76_19965</name>
</gene>
<dbReference type="EMBL" id="CP016023">
    <property type="protein sequence ID" value="ANJ74840.1"/>
    <property type="molecule type" value="Genomic_DNA"/>
</dbReference>
<reference evidence="3" key="1">
    <citation type="submission" date="2016-06" db="EMBL/GenBank/DDBJ databases">
        <authorList>
            <person name="Xu Y."/>
            <person name="Nagy A."/>
            <person name="Yan X."/>
            <person name="Kim S.W."/>
            <person name="Haley B."/>
            <person name="Liu N.T."/>
            <person name="Nou X."/>
        </authorList>
    </citation>
    <scope>NUCLEOTIDE SEQUENCE [LARGE SCALE GENOMIC DNA]</scope>
    <source>
        <strain evidence="3">ATCC 49129</strain>
    </source>
</reference>
<feature type="domain" description="Putative DNA-binding" evidence="1">
    <location>
        <begin position="8"/>
        <end position="85"/>
    </location>
</feature>
<dbReference type="InterPro" id="IPR018640">
    <property type="entry name" value="DUF2063"/>
</dbReference>
<dbReference type="Proteomes" id="UP000078572">
    <property type="component" value="Chromosome 2"/>
</dbReference>
<dbReference type="GeneID" id="61528312"/>
<name>A0A192A2Z0_9RALS</name>
<organism evidence="2 3">
    <name type="scientific">Ralstonia insidiosa</name>
    <dbReference type="NCBI Taxonomy" id="190721"/>
    <lineage>
        <taxon>Bacteria</taxon>
        <taxon>Pseudomonadati</taxon>
        <taxon>Pseudomonadota</taxon>
        <taxon>Betaproteobacteria</taxon>
        <taxon>Burkholderiales</taxon>
        <taxon>Burkholderiaceae</taxon>
        <taxon>Ralstonia</taxon>
    </lineage>
</organism>
<accession>A0A192A2Z0</accession>
<evidence type="ECO:0000313" key="2">
    <source>
        <dbReference type="EMBL" id="ANJ74840.1"/>
    </source>
</evidence>
<evidence type="ECO:0000259" key="1">
    <source>
        <dbReference type="Pfam" id="PF09836"/>
    </source>
</evidence>
<protein>
    <submittedName>
        <fullName evidence="2">DUF2063 domain-containing protein</fullName>
    </submittedName>
</protein>